<evidence type="ECO:0000313" key="2">
    <source>
        <dbReference type="Proteomes" id="UP000828251"/>
    </source>
</evidence>
<evidence type="ECO:0000313" key="1">
    <source>
        <dbReference type="EMBL" id="KAH1114821.1"/>
    </source>
</evidence>
<organism evidence="1 2">
    <name type="scientific">Gossypium stocksii</name>
    <dbReference type="NCBI Taxonomy" id="47602"/>
    <lineage>
        <taxon>Eukaryota</taxon>
        <taxon>Viridiplantae</taxon>
        <taxon>Streptophyta</taxon>
        <taxon>Embryophyta</taxon>
        <taxon>Tracheophyta</taxon>
        <taxon>Spermatophyta</taxon>
        <taxon>Magnoliopsida</taxon>
        <taxon>eudicotyledons</taxon>
        <taxon>Gunneridae</taxon>
        <taxon>Pentapetalae</taxon>
        <taxon>rosids</taxon>
        <taxon>malvids</taxon>
        <taxon>Malvales</taxon>
        <taxon>Malvaceae</taxon>
        <taxon>Malvoideae</taxon>
        <taxon>Gossypium</taxon>
    </lineage>
</organism>
<name>A0A9D3W8M6_9ROSI</name>
<proteinExistence type="predicted"/>
<comment type="caution">
    <text evidence="1">The sequence shown here is derived from an EMBL/GenBank/DDBJ whole genome shotgun (WGS) entry which is preliminary data.</text>
</comment>
<protein>
    <submittedName>
        <fullName evidence="1">Uncharacterized protein</fullName>
    </submittedName>
</protein>
<sequence>RIDRVGSVTFGDDLKPQFGNSRLSLYHSELHRQAPTPNIEDIGLASSVLQYPFTPNDEVYDYITFLSTPKANSSNYQTPPQ</sequence>
<keyword evidence="2" id="KW-1185">Reference proteome</keyword>
<reference evidence="1 2" key="1">
    <citation type="journal article" date="2021" name="Plant Biotechnol. J.">
        <title>Multi-omics assisted identification of the key and species-specific regulatory components of drought-tolerant mechanisms in Gossypium stocksii.</title>
        <authorList>
            <person name="Yu D."/>
            <person name="Ke L."/>
            <person name="Zhang D."/>
            <person name="Wu Y."/>
            <person name="Sun Y."/>
            <person name="Mei J."/>
            <person name="Sun J."/>
            <person name="Sun Y."/>
        </authorList>
    </citation>
    <scope>NUCLEOTIDE SEQUENCE [LARGE SCALE GENOMIC DNA]</scope>
    <source>
        <strain evidence="2">cv. E1</strain>
        <tissue evidence="1">Leaf</tissue>
    </source>
</reference>
<dbReference type="Proteomes" id="UP000828251">
    <property type="component" value="Unassembled WGS sequence"/>
</dbReference>
<dbReference type="AlphaFoldDB" id="A0A9D3W8M6"/>
<gene>
    <name evidence="1" type="ORF">J1N35_008199</name>
</gene>
<accession>A0A9D3W8M6</accession>
<feature type="non-terminal residue" evidence="1">
    <location>
        <position position="1"/>
    </location>
</feature>
<dbReference type="EMBL" id="JAIQCV010000003">
    <property type="protein sequence ID" value="KAH1114821.1"/>
    <property type="molecule type" value="Genomic_DNA"/>
</dbReference>
<feature type="non-terminal residue" evidence="1">
    <location>
        <position position="81"/>
    </location>
</feature>